<protein>
    <submittedName>
        <fullName evidence="1">Uncharacterized protein</fullName>
    </submittedName>
</protein>
<reference evidence="2" key="1">
    <citation type="journal article" date="2019" name="Int. J. Syst. Evol. Microbiol.">
        <title>The Global Catalogue of Microorganisms (GCM) 10K type strain sequencing project: providing services to taxonomists for standard genome sequencing and annotation.</title>
        <authorList>
            <consortium name="The Broad Institute Genomics Platform"/>
            <consortium name="The Broad Institute Genome Sequencing Center for Infectious Disease"/>
            <person name="Wu L."/>
            <person name="Ma J."/>
        </authorList>
    </citation>
    <scope>NUCLEOTIDE SEQUENCE [LARGE SCALE GENOMIC DNA]</scope>
    <source>
        <strain evidence="2">CGMCC 1.12404</strain>
    </source>
</reference>
<dbReference type="EMBL" id="BMEX01000024">
    <property type="protein sequence ID" value="GGA57449.1"/>
    <property type="molecule type" value="Genomic_DNA"/>
</dbReference>
<organism evidence="1 2">
    <name type="scientific">Kroppenstedtia guangzhouensis</name>
    <dbReference type="NCBI Taxonomy" id="1274356"/>
    <lineage>
        <taxon>Bacteria</taxon>
        <taxon>Bacillati</taxon>
        <taxon>Bacillota</taxon>
        <taxon>Bacilli</taxon>
        <taxon>Bacillales</taxon>
        <taxon>Thermoactinomycetaceae</taxon>
        <taxon>Kroppenstedtia</taxon>
    </lineage>
</organism>
<comment type="caution">
    <text evidence="1">The sequence shown here is derived from an EMBL/GenBank/DDBJ whole genome shotgun (WGS) entry which is preliminary data.</text>
</comment>
<evidence type="ECO:0000313" key="1">
    <source>
        <dbReference type="EMBL" id="GGA57449.1"/>
    </source>
</evidence>
<gene>
    <name evidence="1" type="ORF">GCM10007416_33370</name>
</gene>
<dbReference type="Proteomes" id="UP000617979">
    <property type="component" value="Unassembled WGS sequence"/>
</dbReference>
<proteinExistence type="predicted"/>
<accession>A0ABQ1H3N2</accession>
<sequence>MKPRLAVDEQELHRVSTGKINQPRNFRILRLACLCPLGYFFILDGRDYD</sequence>
<evidence type="ECO:0000313" key="2">
    <source>
        <dbReference type="Proteomes" id="UP000617979"/>
    </source>
</evidence>
<keyword evidence="2" id="KW-1185">Reference proteome</keyword>
<name>A0ABQ1H3N2_9BACL</name>